<dbReference type="Gene3D" id="1.10.10.60">
    <property type="entry name" value="Homeodomain-like"/>
    <property type="match status" value="2"/>
</dbReference>
<dbReference type="InterPro" id="IPR003313">
    <property type="entry name" value="AraC-bd"/>
</dbReference>
<organism evidence="5 6">
    <name type="scientific">Paenibacillus sambharensis</name>
    <dbReference type="NCBI Taxonomy" id="1803190"/>
    <lineage>
        <taxon>Bacteria</taxon>
        <taxon>Bacillati</taxon>
        <taxon>Bacillota</taxon>
        <taxon>Bacilli</taxon>
        <taxon>Bacillales</taxon>
        <taxon>Paenibacillaceae</taxon>
        <taxon>Paenibacillus</taxon>
    </lineage>
</organism>
<evidence type="ECO:0000256" key="2">
    <source>
        <dbReference type="ARBA" id="ARBA00023125"/>
    </source>
</evidence>
<dbReference type="InterPro" id="IPR009057">
    <property type="entry name" value="Homeodomain-like_sf"/>
</dbReference>
<name>A0A2W1L0Z4_9BACL</name>
<keyword evidence="6" id="KW-1185">Reference proteome</keyword>
<feature type="domain" description="HTH araC/xylS-type" evidence="4">
    <location>
        <begin position="184"/>
        <end position="282"/>
    </location>
</feature>
<reference evidence="5 6" key="1">
    <citation type="submission" date="2018-06" db="EMBL/GenBank/DDBJ databases">
        <title>Paenibacillus imtechensis sp. nov.</title>
        <authorList>
            <person name="Pinnaka A.K."/>
            <person name="Singh H."/>
            <person name="Kaur M."/>
        </authorList>
    </citation>
    <scope>NUCLEOTIDE SEQUENCE [LARGE SCALE GENOMIC DNA]</scope>
    <source>
        <strain evidence="5 6">SMB1</strain>
    </source>
</reference>
<keyword evidence="2" id="KW-0238">DNA-binding</keyword>
<dbReference type="Proteomes" id="UP000249522">
    <property type="component" value="Unassembled WGS sequence"/>
</dbReference>
<dbReference type="SUPFAM" id="SSF46689">
    <property type="entry name" value="Homeodomain-like"/>
    <property type="match status" value="2"/>
</dbReference>
<evidence type="ECO:0000313" key="5">
    <source>
        <dbReference type="EMBL" id="PZD93036.1"/>
    </source>
</evidence>
<dbReference type="OrthoDB" id="9776971at2"/>
<keyword evidence="1" id="KW-0805">Transcription regulation</keyword>
<comment type="caution">
    <text evidence="5">The sequence shown here is derived from an EMBL/GenBank/DDBJ whole genome shotgun (WGS) entry which is preliminary data.</text>
</comment>
<dbReference type="InterPro" id="IPR018060">
    <property type="entry name" value="HTH_AraC"/>
</dbReference>
<dbReference type="SUPFAM" id="SSF51215">
    <property type="entry name" value="Regulatory protein AraC"/>
    <property type="match status" value="1"/>
</dbReference>
<evidence type="ECO:0000256" key="3">
    <source>
        <dbReference type="ARBA" id="ARBA00023163"/>
    </source>
</evidence>
<dbReference type="Gene3D" id="2.60.120.10">
    <property type="entry name" value="Jelly Rolls"/>
    <property type="match status" value="1"/>
</dbReference>
<evidence type="ECO:0000313" key="6">
    <source>
        <dbReference type="Proteomes" id="UP000249522"/>
    </source>
</evidence>
<dbReference type="InterPro" id="IPR014710">
    <property type="entry name" value="RmlC-like_jellyroll"/>
</dbReference>
<dbReference type="Pfam" id="PF02311">
    <property type="entry name" value="AraC_binding"/>
    <property type="match status" value="1"/>
</dbReference>
<proteinExistence type="predicted"/>
<sequence length="291" mass="33580">MEYELVKFDDDLPVKVILHPVDDTIRYFPRHWHDSVEISYVVAGQIDTIYIEGTDYTSGPGDIVVINSNEVHSFSVEQTEGSSALTIIISPGFLKDNCPDIDRIRFQCISSVENDEQQQARYARLRDTLDSIIEVYRNSETDPLAPIRMKALSYELIYLLLRDFAVEKNHAGAIKSHKHLSLLTEITDFIKENYKHQLSIRLIASRFGFSVEYLCRFFRKQIGMTILQYIHAIRLESGLRDLVTTDHPVTQIADDNGFPNVKSFNRVFKSVYLVTPDQYRKSKRLNLTRGL</sequence>
<accession>A0A2W1L0Z4</accession>
<dbReference type="Pfam" id="PF12833">
    <property type="entry name" value="HTH_18"/>
    <property type="match status" value="1"/>
</dbReference>
<evidence type="ECO:0000256" key="1">
    <source>
        <dbReference type="ARBA" id="ARBA00023015"/>
    </source>
</evidence>
<evidence type="ECO:0000259" key="4">
    <source>
        <dbReference type="PROSITE" id="PS01124"/>
    </source>
</evidence>
<dbReference type="GO" id="GO:0043565">
    <property type="term" value="F:sequence-specific DNA binding"/>
    <property type="evidence" value="ECO:0007669"/>
    <property type="project" value="InterPro"/>
</dbReference>
<dbReference type="AlphaFoldDB" id="A0A2W1L0Z4"/>
<dbReference type="PANTHER" id="PTHR43280:SF2">
    <property type="entry name" value="HTH-TYPE TRANSCRIPTIONAL REGULATOR EXSA"/>
    <property type="match status" value="1"/>
</dbReference>
<dbReference type="PROSITE" id="PS01124">
    <property type="entry name" value="HTH_ARAC_FAMILY_2"/>
    <property type="match status" value="1"/>
</dbReference>
<keyword evidence="3" id="KW-0804">Transcription</keyword>
<dbReference type="InterPro" id="IPR037923">
    <property type="entry name" value="HTH-like"/>
</dbReference>
<dbReference type="SMART" id="SM00342">
    <property type="entry name" value="HTH_ARAC"/>
    <property type="match status" value="1"/>
</dbReference>
<gene>
    <name evidence="5" type="ORF">DNH61_24950</name>
</gene>
<protein>
    <submittedName>
        <fullName evidence="5">AraC family transcriptional regulator</fullName>
    </submittedName>
</protein>
<dbReference type="GO" id="GO:0003700">
    <property type="term" value="F:DNA-binding transcription factor activity"/>
    <property type="evidence" value="ECO:0007669"/>
    <property type="project" value="InterPro"/>
</dbReference>
<dbReference type="PANTHER" id="PTHR43280">
    <property type="entry name" value="ARAC-FAMILY TRANSCRIPTIONAL REGULATOR"/>
    <property type="match status" value="1"/>
</dbReference>
<dbReference type="EMBL" id="QKRB01000060">
    <property type="protein sequence ID" value="PZD93036.1"/>
    <property type="molecule type" value="Genomic_DNA"/>
</dbReference>